<evidence type="ECO:0000313" key="3">
    <source>
        <dbReference type="Proteomes" id="UP001360953"/>
    </source>
</evidence>
<evidence type="ECO:0000256" key="1">
    <source>
        <dbReference type="SAM" id="MobiDB-lite"/>
    </source>
</evidence>
<proteinExistence type="predicted"/>
<feature type="compositionally biased region" description="Low complexity" evidence="1">
    <location>
        <begin position="1"/>
        <end position="13"/>
    </location>
</feature>
<sequence>MPAALDAARAAPPGRRPGLDHGSPLGVPPPLVLLSLLLLSVHRHTSLLLPCSPPISRYLFSPRRTPCRLFGTGSASCNLMRDMHSYRSFCHPHLSHLGADVARIADCRHEAIPSVCILRRRNGRIHSTPPPSTPSPTRTILCLTQPSRDTDAGTLAFCPLAPILQRLHLILAPTLQPSSCHKTHHPPWTHMMPKSCRATH</sequence>
<name>A0ABR1L3N9_9PEZI</name>
<evidence type="ECO:0000313" key="2">
    <source>
        <dbReference type="EMBL" id="KAK7529844.1"/>
    </source>
</evidence>
<dbReference type="Proteomes" id="UP001360953">
    <property type="component" value="Unassembled WGS sequence"/>
</dbReference>
<gene>
    <name evidence="2" type="ORF">J3D65DRAFT_159630</name>
</gene>
<reference evidence="2 3" key="1">
    <citation type="submission" date="2024-04" db="EMBL/GenBank/DDBJ databases">
        <title>Phyllosticta paracitricarpa is synonymous to the EU quarantine fungus P. citricarpa based on phylogenomic analyses.</title>
        <authorList>
            <consortium name="Lawrence Berkeley National Laboratory"/>
            <person name="Van ingen-buijs V.A."/>
            <person name="Van westerhoven A.C."/>
            <person name="Haridas S."/>
            <person name="Skiadas P."/>
            <person name="Martin F."/>
            <person name="Groenewald J.Z."/>
            <person name="Crous P.W."/>
            <person name="Seidl M.F."/>
        </authorList>
    </citation>
    <scope>NUCLEOTIDE SEQUENCE [LARGE SCALE GENOMIC DNA]</scope>
    <source>
        <strain evidence="2 3">CPC 17464</strain>
    </source>
</reference>
<protein>
    <submittedName>
        <fullName evidence="2">Uncharacterized protein</fullName>
    </submittedName>
</protein>
<dbReference type="GeneID" id="92027060"/>
<accession>A0ABR1L3N9</accession>
<dbReference type="EMBL" id="JBBPEH010000015">
    <property type="protein sequence ID" value="KAK7529844.1"/>
    <property type="molecule type" value="Genomic_DNA"/>
</dbReference>
<organism evidence="2 3">
    <name type="scientific">Phyllosticta citribraziliensis</name>
    <dbReference type="NCBI Taxonomy" id="989973"/>
    <lineage>
        <taxon>Eukaryota</taxon>
        <taxon>Fungi</taxon>
        <taxon>Dikarya</taxon>
        <taxon>Ascomycota</taxon>
        <taxon>Pezizomycotina</taxon>
        <taxon>Dothideomycetes</taxon>
        <taxon>Dothideomycetes incertae sedis</taxon>
        <taxon>Botryosphaeriales</taxon>
        <taxon>Phyllostictaceae</taxon>
        <taxon>Phyllosticta</taxon>
    </lineage>
</organism>
<comment type="caution">
    <text evidence="2">The sequence shown here is derived from an EMBL/GenBank/DDBJ whole genome shotgun (WGS) entry which is preliminary data.</text>
</comment>
<feature type="region of interest" description="Disordered" evidence="1">
    <location>
        <begin position="1"/>
        <end position="23"/>
    </location>
</feature>
<keyword evidence="3" id="KW-1185">Reference proteome</keyword>
<dbReference type="RefSeq" id="XP_066650210.1">
    <property type="nucleotide sequence ID" value="XM_066794154.1"/>
</dbReference>